<name>A0ABX2DFS2_9SPHI</name>
<dbReference type="InterPro" id="IPR037066">
    <property type="entry name" value="Plug_dom_sf"/>
</dbReference>
<keyword evidence="4 8" id="KW-0812">Transmembrane</keyword>
<dbReference type="Pfam" id="PF00593">
    <property type="entry name" value="TonB_dep_Rec_b-barrel"/>
    <property type="match status" value="1"/>
</dbReference>
<evidence type="ECO:0000256" key="8">
    <source>
        <dbReference type="PROSITE-ProRule" id="PRU01360"/>
    </source>
</evidence>
<evidence type="ECO:0000313" key="13">
    <source>
        <dbReference type="EMBL" id="NQX32877.1"/>
    </source>
</evidence>
<evidence type="ECO:0000256" key="10">
    <source>
        <dbReference type="SAM" id="SignalP"/>
    </source>
</evidence>
<evidence type="ECO:0000313" key="14">
    <source>
        <dbReference type="Proteomes" id="UP000762110"/>
    </source>
</evidence>
<dbReference type="InterPro" id="IPR023997">
    <property type="entry name" value="TonB-dep_OMP_SusC/RagA_CS"/>
</dbReference>
<dbReference type="InterPro" id="IPR012910">
    <property type="entry name" value="Plug_dom"/>
</dbReference>
<comment type="similarity">
    <text evidence="8 9">Belongs to the TonB-dependent receptor family.</text>
</comment>
<feature type="chain" id="PRO_5046954661" evidence="10">
    <location>
        <begin position="22"/>
        <end position="1030"/>
    </location>
</feature>
<dbReference type="InterPro" id="IPR000531">
    <property type="entry name" value="Beta-barrel_TonB"/>
</dbReference>
<dbReference type="InterPro" id="IPR023996">
    <property type="entry name" value="TonB-dep_OMP_SusC/RagA"/>
</dbReference>
<dbReference type="Pfam" id="PF07715">
    <property type="entry name" value="Plug"/>
    <property type="match status" value="1"/>
</dbReference>
<evidence type="ECO:0000256" key="2">
    <source>
        <dbReference type="ARBA" id="ARBA00022448"/>
    </source>
</evidence>
<protein>
    <submittedName>
        <fullName evidence="13">SusC/RagA family TonB-linked outer membrane protein</fullName>
    </submittedName>
</protein>
<dbReference type="SUPFAM" id="SSF49464">
    <property type="entry name" value="Carboxypeptidase regulatory domain-like"/>
    <property type="match status" value="1"/>
</dbReference>
<keyword evidence="6 8" id="KW-0472">Membrane</keyword>
<keyword evidence="10" id="KW-0732">Signal</keyword>
<proteinExistence type="inferred from homology"/>
<feature type="domain" description="TonB-dependent receptor-like beta-barrel" evidence="11">
    <location>
        <begin position="423"/>
        <end position="812"/>
    </location>
</feature>
<evidence type="ECO:0000256" key="5">
    <source>
        <dbReference type="ARBA" id="ARBA00023077"/>
    </source>
</evidence>
<dbReference type="InterPro" id="IPR008969">
    <property type="entry name" value="CarboxyPept-like_regulatory"/>
</dbReference>
<comment type="caution">
    <text evidence="13">The sequence shown here is derived from an EMBL/GenBank/DDBJ whole genome shotgun (WGS) entry which is preliminary data.</text>
</comment>
<dbReference type="InterPro" id="IPR039426">
    <property type="entry name" value="TonB-dep_rcpt-like"/>
</dbReference>
<dbReference type="Pfam" id="PF13715">
    <property type="entry name" value="CarbopepD_reg_2"/>
    <property type="match status" value="1"/>
</dbReference>
<evidence type="ECO:0000259" key="12">
    <source>
        <dbReference type="Pfam" id="PF07715"/>
    </source>
</evidence>
<dbReference type="Gene3D" id="2.170.130.10">
    <property type="entry name" value="TonB-dependent receptor, plug domain"/>
    <property type="match status" value="1"/>
</dbReference>
<evidence type="ECO:0000259" key="11">
    <source>
        <dbReference type="Pfam" id="PF00593"/>
    </source>
</evidence>
<evidence type="ECO:0000256" key="9">
    <source>
        <dbReference type="RuleBase" id="RU003357"/>
    </source>
</evidence>
<dbReference type="NCBIfam" id="TIGR04057">
    <property type="entry name" value="SusC_RagA_signa"/>
    <property type="match status" value="1"/>
</dbReference>
<sequence>MKRKLLLLFVVCFLCLTQSFAQQKTITGKILDEDRLPLPGASVKVKGLPGGSISASDGVYSIKAAPGQILVYSFIGTISQEITVGTSNSIDVVLRTDANQLSEVQITGALGIKDDKKAAGASIQSVSGAVIAQTQRENFVNGLQGRIAGLTINSTSGVPGASSQIILRGFSSVNSNNQPLIVIDGIPSDNSTMNTANFASSMASNSSLENRGTDFTNRSSDFSPEDIEDITVLKGPEAAALYGIDAANGAIIITTKRGKAGDGRINYSNSFRIDQVTSVPNVQDVYGLGTNGVLETTTISYFGPKYQAGTKIYDNVSEFFETALTQKHNLSFEGGTDKATYRVSSTYTQQNGAIPNTSYDRFTLGGSTAATLNKWLKIDLSLNYSYSRNDKVFKGSGGPLIGLLIWPRTDDARDYLTPAGLRRKFWDTLPNESQLDNPYFNINKNSAFDVNNRIFSSTSLILTPIKDFTFTTRVGFDIASFQSQNVYHPESYYATTRGGAFDQLTQNTRNINVNSFVNYKKEVLPKFNISALAGGEIKSEDARALSAYGEKFLEPNFASINNTDALTRRALSTIVQRRVASLYGQVQMNYNKLVYVTVTGRNDWTSTLPIANNSFFYPSVSTSFNFTDLKGLEGLKKILNSGKIRASIAQVGRDARPYKIYPALQYENLSAGGYRYGFTGPNPTLKPEIATSYEFGADLSFLKSRINLEFTYYKKKTDEQIVRDIRASYGTGFVLTDLNGGNTQNHGYEVLLTGKPILTKDFSWNVIANFDLSRSKLLSLPRDVPESYSSDTWLYGNVRGGAQPGQPLTQFTGNFYLRNNAGEILISPATGLPLRSTAFISNGSDRWPDWTLGLTNEFGYKNFRLSFLIDFRKGGDVLNATEHYLTQRGLTTRTLDRETPRVIKGVLQDGLENSAKPTPNNIVVNPYYDSRYYSSISEELFIEKDINWIRMRDITLSYTLSSKLLARQKFVKSASFFATATDVFLITNYSGADPIANGNNAATVGAGGMAIDFGNFPTSLGINFGVRIGL</sequence>
<evidence type="ECO:0000256" key="6">
    <source>
        <dbReference type="ARBA" id="ARBA00023136"/>
    </source>
</evidence>
<dbReference type="SUPFAM" id="SSF56935">
    <property type="entry name" value="Porins"/>
    <property type="match status" value="1"/>
</dbReference>
<keyword evidence="3 8" id="KW-1134">Transmembrane beta strand</keyword>
<dbReference type="PROSITE" id="PS52016">
    <property type="entry name" value="TONB_DEPENDENT_REC_3"/>
    <property type="match status" value="1"/>
</dbReference>
<organism evidence="13 14">
    <name type="scientific">Pedobacter boryungensis</name>
    <dbReference type="NCBI Taxonomy" id="869962"/>
    <lineage>
        <taxon>Bacteria</taxon>
        <taxon>Pseudomonadati</taxon>
        <taxon>Bacteroidota</taxon>
        <taxon>Sphingobacteriia</taxon>
        <taxon>Sphingobacteriales</taxon>
        <taxon>Sphingobacteriaceae</taxon>
        <taxon>Pedobacter</taxon>
    </lineage>
</organism>
<keyword evidence="14" id="KW-1185">Reference proteome</keyword>
<comment type="subcellular location">
    <subcellularLocation>
        <location evidence="1 8">Cell outer membrane</location>
        <topology evidence="1 8">Multi-pass membrane protein</topology>
    </subcellularLocation>
</comment>
<evidence type="ECO:0000256" key="1">
    <source>
        <dbReference type="ARBA" id="ARBA00004571"/>
    </source>
</evidence>
<dbReference type="NCBIfam" id="TIGR04056">
    <property type="entry name" value="OMP_RagA_SusC"/>
    <property type="match status" value="1"/>
</dbReference>
<dbReference type="InterPro" id="IPR036942">
    <property type="entry name" value="Beta-barrel_TonB_sf"/>
</dbReference>
<keyword evidence="2 8" id="KW-0813">Transport</keyword>
<keyword evidence="7 8" id="KW-0998">Cell outer membrane</keyword>
<feature type="domain" description="TonB-dependent receptor plug" evidence="12">
    <location>
        <begin position="116"/>
        <end position="250"/>
    </location>
</feature>
<dbReference type="Gene3D" id="2.40.170.20">
    <property type="entry name" value="TonB-dependent receptor, beta-barrel domain"/>
    <property type="match status" value="1"/>
</dbReference>
<dbReference type="Proteomes" id="UP000762110">
    <property type="component" value="Unassembled WGS sequence"/>
</dbReference>
<reference evidence="13 14" key="1">
    <citation type="submission" date="2020-05" db="EMBL/GenBank/DDBJ databases">
        <title>Description of Pedobacter foliorum sp. nov.</title>
        <authorList>
            <person name="Qi S."/>
            <person name="Carlier A."/>
            <person name="Cnockaert M."/>
            <person name="Vandamme P."/>
        </authorList>
    </citation>
    <scope>NUCLEOTIDE SEQUENCE [LARGE SCALE GENOMIC DNA]</scope>
    <source>
        <strain evidence="13 14">LMG 31300</strain>
    </source>
</reference>
<dbReference type="EMBL" id="JABMKV010000003">
    <property type="protein sequence ID" value="NQX32877.1"/>
    <property type="molecule type" value="Genomic_DNA"/>
</dbReference>
<keyword evidence="5 9" id="KW-0798">TonB box</keyword>
<feature type="signal peptide" evidence="10">
    <location>
        <begin position="1"/>
        <end position="21"/>
    </location>
</feature>
<dbReference type="RefSeq" id="WP_173273398.1">
    <property type="nucleotide sequence ID" value="NZ_JABMKV010000003.1"/>
</dbReference>
<evidence type="ECO:0000256" key="7">
    <source>
        <dbReference type="ARBA" id="ARBA00023237"/>
    </source>
</evidence>
<evidence type="ECO:0000256" key="4">
    <source>
        <dbReference type="ARBA" id="ARBA00022692"/>
    </source>
</evidence>
<gene>
    <name evidence="13" type="ORF">HQN85_14140</name>
</gene>
<accession>A0ABX2DFS2</accession>
<evidence type="ECO:0000256" key="3">
    <source>
        <dbReference type="ARBA" id="ARBA00022452"/>
    </source>
</evidence>